<dbReference type="InterPro" id="IPR020846">
    <property type="entry name" value="MFS_dom"/>
</dbReference>
<evidence type="ECO:0000313" key="22">
    <source>
        <dbReference type="Proteomes" id="UP000255167"/>
    </source>
</evidence>
<feature type="domain" description="Major facilitator superfamily (MFS) profile" evidence="8">
    <location>
        <begin position="14"/>
        <end position="500"/>
    </location>
</feature>
<dbReference type="EMBL" id="UGMN01000002">
    <property type="protein sequence ID" value="STU78970.1"/>
    <property type="molecule type" value="Genomic_DNA"/>
</dbReference>
<dbReference type="CDD" id="cd17321">
    <property type="entry name" value="MFS_MMR_MDR_like"/>
    <property type="match status" value="1"/>
</dbReference>
<feature type="transmembrane region" description="Helical" evidence="7">
    <location>
        <begin position="142"/>
        <end position="164"/>
    </location>
</feature>
<evidence type="ECO:0000313" key="21">
    <source>
        <dbReference type="Proteomes" id="UP000255099"/>
    </source>
</evidence>
<evidence type="ECO:0000256" key="2">
    <source>
        <dbReference type="ARBA" id="ARBA00022448"/>
    </source>
</evidence>
<evidence type="ECO:0000256" key="4">
    <source>
        <dbReference type="ARBA" id="ARBA00022692"/>
    </source>
</evidence>
<evidence type="ECO:0000313" key="18">
    <source>
        <dbReference type="Proteomes" id="UP000254141"/>
    </source>
</evidence>
<evidence type="ECO:0000256" key="7">
    <source>
        <dbReference type="SAM" id="Phobius"/>
    </source>
</evidence>
<dbReference type="AlphaFoldDB" id="A0A2X3DH62"/>
<dbReference type="Pfam" id="PF07690">
    <property type="entry name" value="MFS_1"/>
    <property type="match status" value="1"/>
</dbReference>
<keyword evidence="2" id="KW-0813">Transport</keyword>
<dbReference type="InterPro" id="IPR005829">
    <property type="entry name" value="Sugar_transporter_CS"/>
</dbReference>
<evidence type="ECO:0000313" key="10">
    <source>
        <dbReference type="EMBL" id="SQC88328.1"/>
    </source>
</evidence>
<dbReference type="InterPro" id="IPR011701">
    <property type="entry name" value="MFS"/>
</dbReference>
<dbReference type="EMBL" id="UASO01000011">
    <property type="protein sequence ID" value="SQC88328.1"/>
    <property type="molecule type" value="Genomic_DNA"/>
</dbReference>
<evidence type="ECO:0000313" key="16">
    <source>
        <dbReference type="Proteomes" id="UP000250675"/>
    </source>
</evidence>
<dbReference type="EMBL" id="UASN01000002">
    <property type="protein sequence ID" value="SPX51798.1"/>
    <property type="molecule type" value="Genomic_DNA"/>
</dbReference>
<dbReference type="EMBL" id="UGNC01000003">
    <property type="protein sequence ID" value="STW38672.1"/>
    <property type="molecule type" value="Genomic_DNA"/>
</dbReference>
<protein>
    <submittedName>
        <fullName evidence="10">Major facilitator superfamily permease</fullName>
    </submittedName>
</protein>
<evidence type="ECO:0000313" key="9">
    <source>
        <dbReference type="EMBL" id="SPX51798.1"/>
    </source>
</evidence>
<feature type="transmembrane region" description="Helical" evidence="7">
    <location>
        <begin position="80"/>
        <end position="106"/>
    </location>
</feature>
<evidence type="ECO:0000313" key="13">
    <source>
        <dbReference type="EMBL" id="STU78970.1"/>
    </source>
</evidence>
<keyword evidence="4 7" id="KW-0812">Transmembrane</keyword>
<evidence type="ECO:0000313" key="15">
    <source>
        <dbReference type="EMBL" id="STW38672.1"/>
    </source>
</evidence>
<dbReference type="Proteomes" id="UP000250675">
    <property type="component" value="Unassembled WGS sequence"/>
</dbReference>
<dbReference type="PANTHER" id="PTHR42718">
    <property type="entry name" value="MAJOR FACILITATOR SUPERFAMILY MULTIDRUG TRANSPORTER MFSC"/>
    <property type="match status" value="1"/>
</dbReference>
<dbReference type="EMBL" id="UGLC01000003">
    <property type="protein sequence ID" value="STU45608.1"/>
    <property type="molecule type" value="Genomic_DNA"/>
</dbReference>
<evidence type="ECO:0000256" key="1">
    <source>
        <dbReference type="ARBA" id="ARBA00004651"/>
    </source>
</evidence>
<evidence type="ECO:0000256" key="5">
    <source>
        <dbReference type="ARBA" id="ARBA00022989"/>
    </source>
</evidence>
<dbReference type="Gene3D" id="1.20.1720.10">
    <property type="entry name" value="Multidrug resistance protein D"/>
    <property type="match status" value="1"/>
</dbReference>
<feature type="transmembrane region" description="Helical" evidence="7">
    <location>
        <begin position="360"/>
        <end position="382"/>
    </location>
</feature>
<evidence type="ECO:0000313" key="12">
    <source>
        <dbReference type="EMBL" id="STU45608.1"/>
    </source>
</evidence>
<feature type="transmembrane region" description="Helical" evidence="7">
    <location>
        <begin position="12"/>
        <end position="36"/>
    </location>
</feature>
<feature type="transmembrane region" description="Helical" evidence="7">
    <location>
        <begin position="270"/>
        <end position="295"/>
    </location>
</feature>
<feature type="transmembrane region" description="Helical" evidence="7">
    <location>
        <begin position="203"/>
        <end position="223"/>
    </location>
</feature>
<dbReference type="SUPFAM" id="SSF103473">
    <property type="entry name" value="MFS general substrate transporter"/>
    <property type="match status" value="1"/>
</dbReference>
<reference evidence="16 17" key="1">
    <citation type="submission" date="2018-06" db="EMBL/GenBank/DDBJ databases">
        <authorList>
            <consortium name="Pathogen Informatics"/>
            <person name="Doyle S."/>
        </authorList>
    </citation>
    <scope>NUCLEOTIDE SEQUENCE [LARGE SCALE GENOMIC DNA]</scope>
    <source>
        <strain evidence="14 18">NCTC5051</strain>
        <strain evidence="13 19">NCTC5053</strain>
        <strain evidence="12 20">NCTC8849</strain>
        <strain evidence="9 17">NCTC9601</strain>
        <strain evidence="15 22">NCTC9617</strain>
        <strain evidence="11 21">NCTC9637</strain>
        <strain evidence="10 16">NCTC9645</strain>
    </source>
</reference>
<keyword evidence="6 7" id="KW-0472">Membrane</keyword>
<evidence type="ECO:0000313" key="17">
    <source>
        <dbReference type="Proteomes" id="UP000251123"/>
    </source>
</evidence>
<keyword evidence="5 7" id="KW-1133">Transmembrane helix</keyword>
<dbReference type="PANTHER" id="PTHR42718:SF9">
    <property type="entry name" value="MAJOR FACILITATOR SUPERFAMILY MULTIDRUG TRANSPORTER MFSC"/>
    <property type="match status" value="1"/>
</dbReference>
<evidence type="ECO:0000313" key="14">
    <source>
        <dbReference type="EMBL" id="STW25894.1"/>
    </source>
</evidence>
<feature type="transmembrane region" description="Helical" evidence="7">
    <location>
        <begin position="335"/>
        <end position="354"/>
    </location>
</feature>
<keyword evidence="3" id="KW-1003">Cell membrane</keyword>
<gene>
    <name evidence="10" type="primary">stp_3</name>
    <name evidence="11" type="synonym">stp_1</name>
    <name evidence="9" type="synonym">stp_2</name>
    <name evidence="14" type="ORF">NCTC5051_05688</name>
    <name evidence="13" type="ORF">NCTC5053_00288</name>
    <name evidence="12" type="ORF">NCTC8849_05741</name>
    <name evidence="9" type="ORF">NCTC9601_00373</name>
    <name evidence="15" type="ORF">NCTC9617_00187</name>
    <name evidence="11" type="ORF">NCTC9637_00211</name>
    <name evidence="10" type="ORF">NCTC9645_06473</name>
</gene>
<feature type="transmembrane region" description="Helical" evidence="7">
    <location>
        <begin position="48"/>
        <end position="68"/>
    </location>
</feature>
<accession>A0A2X3DH62</accession>
<evidence type="ECO:0000259" key="8">
    <source>
        <dbReference type="PROSITE" id="PS50850"/>
    </source>
</evidence>
<dbReference type="Proteomes" id="UP000251123">
    <property type="component" value="Unassembled WGS sequence"/>
</dbReference>
<proteinExistence type="predicted"/>
<dbReference type="GO" id="GO:0005886">
    <property type="term" value="C:plasma membrane"/>
    <property type="evidence" value="ECO:0007669"/>
    <property type="project" value="UniProtKB-SubCell"/>
</dbReference>
<evidence type="ECO:0000313" key="19">
    <source>
        <dbReference type="Proteomes" id="UP000254387"/>
    </source>
</evidence>
<feature type="transmembrane region" description="Helical" evidence="7">
    <location>
        <begin position="170"/>
        <end position="191"/>
    </location>
</feature>
<evidence type="ECO:0000313" key="11">
    <source>
        <dbReference type="EMBL" id="STT45370.1"/>
    </source>
</evidence>
<organism evidence="10 16">
    <name type="scientific">Klebsiella pneumoniae</name>
    <dbReference type="NCBI Taxonomy" id="573"/>
    <lineage>
        <taxon>Bacteria</taxon>
        <taxon>Pseudomonadati</taxon>
        <taxon>Pseudomonadota</taxon>
        <taxon>Gammaproteobacteria</taxon>
        <taxon>Enterobacterales</taxon>
        <taxon>Enterobacteriaceae</taxon>
        <taxon>Klebsiella/Raoultella group</taxon>
        <taxon>Klebsiella</taxon>
        <taxon>Klebsiella pneumoniae complex</taxon>
    </lineage>
</organism>
<dbReference type="Gene3D" id="1.20.1250.20">
    <property type="entry name" value="MFS general substrate transporter like domains"/>
    <property type="match status" value="1"/>
</dbReference>
<dbReference type="EMBL" id="UGLB01000002">
    <property type="protein sequence ID" value="STT45370.1"/>
    <property type="molecule type" value="Genomic_DNA"/>
</dbReference>
<dbReference type="PROSITE" id="PS50850">
    <property type="entry name" value="MFS"/>
    <property type="match status" value="1"/>
</dbReference>
<feature type="transmembrane region" description="Helical" evidence="7">
    <location>
        <begin position="229"/>
        <end position="250"/>
    </location>
</feature>
<feature type="transmembrane region" description="Helical" evidence="7">
    <location>
        <begin position="112"/>
        <end position="130"/>
    </location>
</feature>
<name>A0A2X3DH62_KLEPN</name>
<dbReference type="Proteomes" id="UP000255099">
    <property type="component" value="Unassembled WGS sequence"/>
</dbReference>
<comment type="subcellular location">
    <subcellularLocation>
        <location evidence="1">Cell membrane</location>
        <topology evidence="1">Multi-pass membrane protein</topology>
    </subcellularLocation>
</comment>
<feature type="transmembrane region" description="Helical" evidence="7">
    <location>
        <begin position="301"/>
        <end position="323"/>
    </location>
</feature>
<dbReference type="Proteomes" id="UP000255167">
    <property type="component" value="Unassembled WGS sequence"/>
</dbReference>
<dbReference type="Proteomes" id="UP000254141">
    <property type="component" value="Unassembled WGS sequence"/>
</dbReference>
<evidence type="ECO:0000256" key="3">
    <source>
        <dbReference type="ARBA" id="ARBA00022475"/>
    </source>
</evidence>
<dbReference type="Proteomes" id="UP000254387">
    <property type="component" value="Unassembled WGS sequence"/>
</dbReference>
<feature type="transmembrane region" description="Helical" evidence="7">
    <location>
        <begin position="403"/>
        <end position="424"/>
    </location>
</feature>
<dbReference type="PROSITE" id="PS00216">
    <property type="entry name" value="SUGAR_TRANSPORT_1"/>
    <property type="match status" value="1"/>
</dbReference>
<sequence length="510" mass="53585">MLMNEEQAKNRRWATLVAALSAAIMTLDITVVNIALPKIGEGFLTNLAQLQWVINGYTLSFAALLLLAGAISDRLGRRPIFLCGNGLFVLASLGCAMAPTINALIVARVLQGAGGAMVLGTALALIASACEGESPKVRTSAVGLFAAGGAVSAATGPLIGGILIQWASWPWLFAINIPVGLLIIFLTLRHVDEKPVPAPRYPVDVAGAVFVTLSLFSLNYAALNFSSDATPFVHLALLIGIASALLFLWIEAQRGDHALLHLRLFRIPTFLAAILLSFAGRIFSFGLLPFITLWLSGLLHYSAWHTGLILLSQSLAMVVAAGLSGPLSRLIPVRIVLAIGMFIVALGLTLSSHVQIHSDWLVILPLLLMLGIGAGLTMPHLMDLAVSVVPARQAGAASGTANTFFPLGTAVGIALFGLLLNHVIQQALPLSLLSASGISQPASALQAISSAQFDVLNAVPELQQRALQAWVDGLNLLFRVAAVASALAGLAALWLIRPVQPQPEQTQDSA</sequence>
<dbReference type="RefSeq" id="WP_160150953.1">
    <property type="nucleotide sequence ID" value="NZ_UGJZ01000003.1"/>
</dbReference>
<dbReference type="InterPro" id="IPR036259">
    <property type="entry name" value="MFS_trans_sf"/>
</dbReference>
<feature type="transmembrane region" description="Helical" evidence="7">
    <location>
        <begin position="476"/>
        <end position="496"/>
    </location>
</feature>
<evidence type="ECO:0000313" key="20">
    <source>
        <dbReference type="Proteomes" id="UP000254799"/>
    </source>
</evidence>
<dbReference type="GO" id="GO:0022857">
    <property type="term" value="F:transmembrane transporter activity"/>
    <property type="evidence" value="ECO:0007669"/>
    <property type="project" value="InterPro"/>
</dbReference>
<evidence type="ECO:0000256" key="6">
    <source>
        <dbReference type="ARBA" id="ARBA00023136"/>
    </source>
</evidence>
<dbReference type="EMBL" id="UGLU01000003">
    <property type="protein sequence ID" value="STW25894.1"/>
    <property type="molecule type" value="Genomic_DNA"/>
</dbReference>
<dbReference type="Proteomes" id="UP000254799">
    <property type="component" value="Unassembled WGS sequence"/>
</dbReference>